<dbReference type="Pfam" id="PF13206">
    <property type="entry name" value="VSG_B"/>
    <property type="match status" value="1"/>
</dbReference>
<feature type="non-terminal residue" evidence="11">
    <location>
        <position position="1"/>
    </location>
</feature>
<feature type="compositionally biased region" description="Polar residues" evidence="9">
    <location>
        <begin position="229"/>
        <end position="247"/>
    </location>
</feature>
<keyword evidence="3" id="KW-1003">Cell membrane</keyword>
<evidence type="ECO:0000256" key="9">
    <source>
        <dbReference type="SAM" id="MobiDB-lite"/>
    </source>
</evidence>
<comment type="subcellular location">
    <subcellularLocation>
        <location evidence="2">Cell membrane</location>
        <topology evidence="2">Lipid-anchor</topology>
        <topology evidence="2">GPI-anchor</topology>
    </subcellularLocation>
</comment>
<organism evidence="11">
    <name type="scientific">Trypanosoma brucei</name>
    <dbReference type="NCBI Taxonomy" id="5691"/>
    <lineage>
        <taxon>Eukaryota</taxon>
        <taxon>Discoba</taxon>
        <taxon>Euglenozoa</taxon>
        <taxon>Kinetoplastea</taxon>
        <taxon>Metakinetoplastina</taxon>
        <taxon>Trypanosomatida</taxon>
        <taxon>Trypanosomatidae</taxon>
        <taxon>Trypanosoma</taxon>
    </lineage>
</organism>
<sequence>LGATTTAMPQSNGKAAVNRLRDLFDAALCTAPLQPNKQTGECDQITGDTTSKTAVCTAANAGTSLQLDITCLCNNANADECIGADSGSLAMNDNNFKAEANTKFIKECGSDPEPNEADTLLAAALAAFQARLGAAKTGSSDMKIILGKLDGDSGCDKTNSACVDYSTPFTTAHKGVRTIPWADKLLDALSVMKTIDAHKETATRAAEQLKIANDALAAEFKRELPKQPLPQSTPGSSDKPVTTQQSIDSKETECNKKESDKECQKTCKWNAEAKDEKKKCTLSEEGKQAAKEGGATTTIGCARHKIIGSWRLVSLTKQMTKRLFI</sequence>
<evidence type="ECO:0000256" key="3">
    <source>
        <dbReference type="ARBA" id="ARBA00022475"/>
    </source>
</evidence>
<accession>M4STV8</accession>
<proteinExistence type="predicted"/>
<dbReference type="VEuPathDB" id="TriTrypDB:Tb427_000165400"/>
<name>M4STV8_9TRYP</name>
<dbReference type="Gene3D" id="4.10.110.20">
    <property type="entry name" value="Variant surface glycoprotein MITAT 1.2, VSG 221, C-terminal domain"/>
    <property type="match status" value="1"/>
</dbReference>
<evidence type="ECO:0000256" key="4">
    <source>
        <dbReference type="ARBA" id="ARBA00022622"/>
    </source>
</evidence>
<evidence type="ECO:0000256" key="8">
    <source>
        <dbReference type="ARBA" id="ARBA00023288"/>
    </source>
</evidence>
<dbReference type="GO" id="GO:0005886">
    <property type="term" value="C:plasma membrane"/>
    <property type="evidence" value="ECO:0007669"/>
    <property type="project" value="UniProtKB-SubCell"/>
</dbReference>
<feature type="region of interest" description="Disordered" evidence="9">
    <location>
        <begin position="224"/>
        <end position="255"/>
    </location>
</feature>
<dbReference type="GO" id="GO:0098552">
    <property type="term" value="C:side of membrane"/>
    <property type="evidence" value="ECO:0007669"/>
    <property type="project" value="UniProtKB-KW"/>
</dbReference>
<dbReference type="SUPFAM" id="SSF118251">
    <property type="entry name" value="Variant surface glycoprotein MITAT 1.2, VSG 221, C-terminal domain"/>
    <property type="match status" value="1"/>
</dbReference>
<evidence type="ECO:0000256" key="7">
    <source>
        <dbReference type="ARBA" id="ARBA00023180"/>
    </source>
</evidence>
<protein>
    <submittedName>
        <fullName evidence="11">Variant surface glycoprotein 3421</fullName>
    </submittedName>
</protein>
<evidence type="ECO:0000259" key="10">
    <source>
        <dbReference type="Pfam" id="PF13206"/>
    </source>
</evidence>
<keyword evidence="5" id="KW-0732">Signal</keyword>
<keyword evidence="7" id="KW-0325">Glycoprotein</keyword>
<dbReference type="AlphaFoldDB" id="M4STV8"/>
<reference evidence="11" key="1">
    <citation type="submission" date="2013-02" db="EMBL/GenBank/DDBJ databases">
        <authorList>
            <person name="Cross G.A.M."/>
            <person name="Kim H.-S."/>
            <person name="Wickstead B."/>
        </authorList>
    </citation>
    <scope>NUCLEOTIDE SEQUENCE</scope>
    <source>
        <strain evidence="11">Lister 427</strain>
    </source>
</reference>
<keyword evidence="6" id="KW-0472">Membrane</keyword>
<feature type="domain" description="Trypanosome variant surface glycoprotein B-type N-terminal" evidence="10">
    <location>
        <begin position="35"/>
        <end position="210"/>
    </location>
</feature>
<keyword evidence="8" id="KW-0449">Lipoprotein</keyword>
<dbReference type="InterPro" id="IPR025932">
    <property type="entry name" value="Trypano_VSG_B_N_dom"/>
</dbReference>
<comment type="function">
    <text evidence="1">VSG forms a coat on the surface of the parasite. The trypanosome evades the immune response of the host by expressing a series of antigenically distinct VSGs from an estimated 1000 VSG genes.</text>
</comment>
<dbReference type="InterPro" id="IPR027446">
    <property type="entry name" value="VSG_C_dom_sf"/>
</dbReference>
<evidence type="ECO:0000256" key="5">
    <source>
        <dbReference type="ARBA" id="ARBA00022729"/>
    </source>
</evidence>
<keyword evidence="4" id="KW-0336">GPI-anchor</keyword>
<reference evidence="11" key="2">
    <citation type="journal article" date="2014" name="Mol. Biochem. Parasitol.">
        <title>Capturing the variant surface glycoprotein repertoire (the VSGnome) of Trypanosoma brucei Lister 427.</title>
        <authorList>
            <person name="Cross G.A."/>
            <person name="Kim H.S."/>
            <person name="Wickstead B."/>
        </authorList>
    </citation>
    <scope>NUCLEOTIDE SEQUENCE</scope>
    <source>
        <strain evidence="11">Lister 427</strain>
    </source>
</reference>
<evidence type="ECO:0000256" key="1">
    <source>
        <dbReference type="ARBA" id="ARBA00002523"/>
    </source>
</evidence>
<evidence type="ECO:0000256" key="6">
    <source>
        <dbReference type="ARBA" id="ARBA00023136"/>
    </source>
</evidence>
<evidence type="ECO:0000313" key="11">
    <source>
        <dbReference type="EMBL" id="AGH59454.1"/>
    </source>
</evidence>
<evidence type="ECO:0000256" key="2">
    <source>
        <dbReference type="ARBA" id="ARBA00004609"/>
    </source>
</evidence>
<dbReference type="EMBL" id="KC612023">
    <property type="protein sequence ID" value="AGH59454.1"/>
    <property type="molecule type" value="Genomic_DNA"/>
</dbReference>